<dbReference type="EMBL" id="QOPC01000019">
    <property type="protein sequence ID" value="RCL37686.1"/>
    <property type="molecule type" value="Genomic_DNA"/>
</dbReference>
<reference evidence="2 3" key="1">
    <citation type="journal article" date="2018" name="Microbiome">
        <title>Fine metagenomic profile of the Mediterranean stratified and mixed water columns revealed by assembly and recruitment.</title>
        <authorList>
            <person name="Haro-Moreno J.M."/>
            <person name="Lopez-Perez M."/>
            <person name="De La Torre J.R."/>
            <person name="Picazo A."/>
            <person name="Camacho A."/>
            <person name="Rodriguez-Valera F."/>
        </authorList>
    </citation>
    <scope>NUCLEOTIDE SEQUENCE [LARGE SCALE GENOMIC DNA]</scope>
    <source>
        <strain evidence="2">MED-G84</strain>
    </source>
</reference>
<name>A0A368BLW9_9GAMM</name>
<feature type="transmembrane region" description="Helical" evidence="1">
    <location>
        <begin position="6"/>
        <end position="25"/>
    </location>
</feature>
<dbReference type="Proteomes" id="UP000253032">
    <property type="component" value="Unassembled WGS sequence"/>
</dbReference>
<protein>
    <recommendedName>
        <fullName evidence="4">Lipoprotein</fullName>
    </recommendedName>
</protein>
<comment type="caution">
    <text evidence="2">The sequence shown here is derived from an EMBL/GenBank/DDBJ whole genome shotgun (WGS) entry which is preliminary data.</text>
</comment>
<evidence type="ECO:0000313" key="2">
    <source>
        <dbReference type="EMBL" id="RCL37686.1"/>
    </source>
</evidence>
<evidence type="ECO:0000313" key="3">
    <source>
        <dbReference type="Proteomes" id="UP000253032"/>
    </source>
</evidence>
<proteinExistence type="predicted"/>
<accession>A0A368BLW9</accession>
<evidence type="ECO:0000256" key="1">
    <source>
        <dbReference type="SAM" id="Phobius"/>
    </source>
</evidence>
<keyword evidence="1" id="KW-0472">Membrane</keyword>
<dbReference type="AlphaFoldDB" id="A0A368BLW9"/>
<organism evidence="2 3">
    <name type="scientific">SAR86 cluster bacterium</name>
    <dbReference type="NCBI Taxonomy" id="2030880"/>
    <lineage>
        <taxon>Bacteria</taxon>
        <taxon>Pseudomonadati</taxon>
        <taxon>Pseudomonadota</taxon>
        <taxon>Gammaproteobacteria</taxon>
        <taxon>SAR86 cluster</taxon>
    </lineage>
</organism>
<keyword evidence="1" id="KW-1133">Transmembrane helix</keyword>
<keyword evidence="1" id="KW-0812">Transmembrane</keyword>
<gene>
    <name evidence="2" type="ORF">DBW98_03565</name>
</gene>
<evidence type="ECO:0008006" key="4">
    <source>
        <dbReference type="Google" id="ProtNLM"/>
    </source>
</evidence>
<sequence length="107" mass="11677">MNTRSSSIFVIGIIFIQILITGCQVKELSPFEKAKNPYGHLGVEGYMGSAMTTCLGMSYSGAPVGRAKKSGGVVVNEQFGSEKESYFDCVDEQVQEVEKNILDENDE</sequence>
<dbReference type="PROSITE" id="PS51257">
    <property type="entry name" value="PROKAR_LIPOPROTEIN"/>
    <property type="match status" value="1"/>
</dbReference>